<dbReference type="eggNOG" id="arCOG04652">
    <property type="taxonomic scope" value="Archaea"/>
</dbReference>
<dbReference type="InterPro" id="IPR055712">
    <property type="entry name" value="DUF7288"/>
</dbReference>
<accession>L9XH56</accession>
<sequence length="219" mass="23992">MRDKTQSDADRGQAYTLEGFVSAMIVLMAILFAMQSVVIAPTTGGLADRTVQAQLEQEAQDALVLGATADEGENLSTLVRYWNESEGTFHGGVGADEYHYEVANDSEFTEQFALGEILYERYSERGLSYNVELIYQNESGEFVHDVDRPLVKQGQSGAVTASYTVTLYESDNLTAGEEERLRDAHGDGDNDYPIPPATGDPAEGGSEIYNVVEVRVSVW</sequence>
<evidence type="ECO:0000313" key="4">
    <source>
        <dbReference type="Proteomes" id="UP000011602"/>
    </source>
</evidence>
<dbReference type="STRING" id="1227499.C493_03602"/>
<keyword evidence="2" id="KW-0812">Transmembrane</keyword>
<proteinExistence type="predicted"/>
<gene>
    <name evidence="3" type="ORF">C493_03602</name>
</gene>
<feature type="transmembrane region" description="Helical" evidence="2">
    <location>
        <begin position="20"/>
        <end position="40"/>
    </location>
</feature>
<comment type="caution">
    <text evidence="3">The sequence shown here is derived from an EMBL/GenBank/DDBJ whole genome shotgun (WGS) entry which is preliminary data.</text>
</comment>
<dbReference type="EMBL" id="AOHZ01000017">
    <property type="protein sequence ID" value="ELY60756.1"/>
    <property type="molecule type" value="Genomic_DNA"/>
</dbReference>
<keyword evidence="2" id="KW-1133">Transmembrane helix</keyword>
<keyword evidence="2" id="KW-0472">Membrane</keyword>
<reference evidence="3 4" key="1">
    <citation type="journal article" date="2014" name="PLoS Genet.">
        <title>Phylogenetically driven sequencing of extremely halophilic archaea reveals strategies for static and dynamic osmo-response.</title>
        <authorList>
            <person name="Becker E.A."/>
            <person name="Seitzer P.M."/>
            <person name="Tritt A."/>
            <person name="Larsen D."/>
            <person name="Krusor M."/>
            <person name="Yao A.I."/>
            <person name="Wu D."/>
            <person name="Madern D."/>
            <person name="Eisen J.A."/>
            <person name="Darling A.E."/>
            <person name="Facciotti M.T."/>
        </authorList>
    </citation>
    <scope>NUCLEOTIDE SEQUENCE [LARGE SCALE GENOMIC DNA]</scope>
    <source>
        <strain evidence="3 4">JCM 12255</strain>
    </source>
</reference>
<dbReference type="OrthoDB" id="324613at2157"/>
<feature type="region of interest" description="Disordered" evidence="1">
    <location>
        <begin position="182"/>
        <end position="206"/>
    </location>
</feature>
<organism evidence="3 4">
    <name type="scientific">Natronolimnohabitans innermongolicus JCM 12255</name>
    <dbReference type="NCBI Taxonomy" id="1227499"/>
    <lineage>
        <taxon>Archaea</taxon>
        <taxon>Methanobacteriati</taxon>
        <taxon>Methanobacteriota</taxon>
        <taxon>Stenosarchaea group</taxon>
        <taxon>Halobacteria</taxon>
        <taxon>Halobacteriales</taxon>
        <taxon>Natrialbaceae</taxon>
        <taxon>Natronolimnohabitans</taxon>
    </lineage>
</organism>
<name>L9XH56_9EURY</name>
<dbReference type="RefSeq" id="WP_007258029.1">
    <property type="nucleotide sequence ID" value="NZ_AOHZ01000017.1"/>
</dbReference>
<evidence type="ECO:0000256" key="1">
    <source>
        <dbReference type="SAM" id="MobiDB-lite"/>
    </source>
</evidence>
<protein>
    <submittedName>
        <fullName evidence="3">Uncharacterized protein</fullName>
    </submittedName>
</protein>
<dbReference type="Proteomes" id="UP000011602">
    <property type="component" value="Unassembled WGS sequence"/>
</dbReference>
<keyword evidence="4" id="KW-1185">Reference proteome</keyword>
<evidence type="ECO:0000313" key="3">
    <source>
        <dbReference type="EMBL" id="ELY60756.1"/>
    </source>
</evidence>
<evidence type="ECO:0000256" key="2">
    <source>
        <dbReference type="SAM" id="Phobius"/>
    </source>
</evidence>
<dbReference type="Pfam" id="PF23959">
    <property type="entry name" value="DUF7288"/>
    <property type="match status" value="1"/>
</dbReference>
<dbReference type="AlphaFoldDB" id="L9XH56"/>